<dbReference type="PROSITE" id="PS00061">
    <property type="entry name" value="ADH_SHORT"/>
    <property type="match status" value="1"/>
</dbReference>
<sequence length="202" mass="21563">MAAAKRTTYLISGANKGKNTTRRIGRSLVTSYLSRRGNTVIATVRDPTGPSSRSLAEIPKASGSTLIVVKIESTSHQDAKKAVQTLDSKHQISTIDVVIANAATENQIYGPLSAVDPAQVEAHISVNTIGPLLLFQAVLPLLQRSPEPRFVLLGSPLGSIGGMENRPLPMGAYGVSKAAAHYLIRKIHFENEWLVAFAVDPG</sequence>
<dbReference type="Pfam" id="PF00106">
    <property type="entry name" value="adh_short"/>
    <property type="match status" value="1"/>
</dbReference>
<dbReference type="InterPro" id="IPR020904">
    <property type="entry name" value="Sc_DH/Rdtase_CS"/>
</dbReference>
<dbReference type="PANTHER" id="PTHR43544">
    <property type="entry name" value="SHORT-CHAIN DEHYDROGENASE/REDUCTASE"/>
    <property type="match status" value="1"/>
</dbReference>
<keyword evidence="3" id="KW-0560">Oxidoreductase</keyword>
<comment type="caution">
    <text evidence="4">The sequence shown here is derived from an EMBL/GenBank/DDBJ whole genome shotgun (WGS) entry which is preliminary data.</text>
</comment>
<dbReference type="InterPro" id="IPR036291">
    <property type="entry name" value="NAD(P)-bd_dom_sf"/>
</dbReference>
<evidence type="ECO:0000256" key="3">
    <source>
        <dbReference type="ARBA" id="ARBA00023002"/>
    </source>
</evidence>
<dbReference type="GO" id="GO:0016491">
    <property type="term" value="F:oxidoreductase activity"/>
    <property type="evidence" value="ECO:0007669"/>
    <property type="project" value="UniProtKB-KW"/>
</dbReference>
<dbReference type="InterPro" id="IPR051468">
    <property type="entry name" value="Fungal_SecMetab_SDRs"/>
</dbReference>
<name>A0A8H3HVL7_9LECA</name>
<dbReference type="AlphaFoldDB" id="A0A8H3HVL7"/>
<evidence type="ECO:0000256" key="2">
    <source>
        <dbReference type="ARBA" id="ARBA00022857"/>
    </source>
</evidence>
<dbReference type="Gene3D" id="3.40.50.720">
    <property type="entry name" value="NAD(P)-binding Rossmann-like Domain"/>
    <property type="match status" value="1"/>
</dbReference>
<dbReference type="GO" id="GO:0005737">
    <property type="term" value="C:cytoplasm"/>
    <property type="evidence" value="ECO:0007669"/>
    <property type="project" value="TreeGrafter"/>
</dbReference>
<dbReference type="EMBL" id="CAJPDS010000002">
    <property type="protein sequence ID" value="CAF9904237.1"/>
    <property type="molecule type" value="Genomic_DNA"/>
</dbReference>
<comment type="similarity">
    <text evidence="1">Belongs to the short-chain dehydrogenases/reductases (SDR) family.</text>
</comment>
<reference evidence="4" key="1">
    <citation type="submission" date="2021-03" db="EMBL/GenBank/DDBJ databases">
        <authorList>
            <person name="Tagirdzhanova G."/>
        </authorList>
    </citation>
    <scope>NUCLEOTIDE SEQUENCE</scope>
</reference>
<dbReference type="Proteomes" id="UP000664521">
    <property type="component" value="Unassembled WGS sequence"/>
</dbReference>
<protein>
    <submittedName>
        <fullName evidence="4">Uncharacterized protein</fullName>
    </submittedName>
</protein>
<evidence type="ECO:0000256" key="1">
    <source>
        <dbReference type="ARBA" id="ARBA00006484"/>
    </source>
</evidence>
<evidence type="ECO:0000313" key="5">
    <source>
        <dbReference type="Proteomes" id="UP000664521"/>
    </source>
</evidence>
<keyword evidence="2" id="KW-0521">NADP</keyword>
<keyword evidence="5" id="KW-1185">Reference proteome</keyword>
<dbReference type="OrthoDB" id="9876299at2759"/>
<accession>A0A8H3HVL7</accession>
<dbReference type="SUPFAM" id="SSF51735">
    <property type="entry name" value="NAD(P)-binding Rossmann-fold domains"/>
    <property type="match status" value="1"/>
</dbReference>
<dbReference type="PANTHER" id="PTHR43544:SF7">
    <property type="entry name" value="NADB-LER2"/>
    <property type="match status" value="1"/>
</dbReference>
<proteinExistence type="inferred from homology"/>
<evidence type="ECO:0000313" key="4">
    <source>
        <dbReference type="EMBL" id="CAF9904237.1"/>
    </source>
</evidence>
<dbReference type="InterPro" id="IPR002347">
    <property type="entry name" value="SDR_fam"/>
</dbReference>
<organism evidence="4 5">
    <name type="scientific">Heterodermia speciosa</name>
    <dbReference type="NCBI Taxonomy" id="116794"/>
    <lineage>
        <taxon>Eukaryota</taxon>
        <taxon>Fungi</taxon>
        <taxon>Dikarya</taxon>
        <taxon>Ascomycota</taxon>
        <taxon>Pezizomycotina</taxon>
        <taxon>Lecanoromycetes</taxon>
        <taxon>OSLEUM clade</taxon>
        <taxon>Lecanoromycetidae</taxon>
        <taxon>Caliciales</taxon>
        <taxon>Physciaceae</taxon>
        <taxon>Heterodermia</taxon>
    </lineage>
</organism>
<gene>
    <name evidence="4" type="ORF">HETSPECPRED_003458</name>
</gene>